<sequence>MTIREAARKHEPDAKTGSPHAIPVITPVYPRDPAAVLRQSNSPFSELQYMHIFGYVEQTTEVGPTLSP</sequence>
<accession>A0AAE1EH69</accession>
<dbReference type="EMBL" id="JAWQEG010008032">
    <property type="protein sequence ID" value="KAK3851143.1"/>
    <property type="molecule type" value="Genomic_DNA"/>
</dbReference>
<reference evidence="2" key="1">
    <citation type="submission" date="2023-10" db="EMBL/GenBank/DDBJ databases">
        <title>Genome assemblies of two species of porcelain crab, Petrolisthes cinctipes and Petrolisthes manimaculis (Anomura: Porcellanidae).</title>
        <authorList>
            <person name="Angst P."/>
        </authorList>
    </citation>
    <scope>NUCLEOTIDE SEQUENCE</scope>
    <source>
        <strain evidence="2">PB745_01</strain>
        <tissue evidence="2">Gill</tissue>
    </source>
</reference>
<name>A0AAE1EH69_PETCI</name>
<evidence type="ECO:0000256" key="1">
    <source>
        <dbReference type="SAM" id="MobiDB-lite"/>
    </source>
</evidence>
<evidence type="ECO:0000313" key="3">
    <source>
        <dbReference type="Proteomes" id="UP001286313"/>
    </source>
</evidence>
<feature type="region of interest" description="Disordered" evidence="1">
    <location>
        <begin position="1"/>
        <end position="25"/>
    </location>
</feature>
<feature type="compositionally biased region" description="Basic and acidic residues" evidence="1">
    <location>
        <begin position="1"/>
        <end position="14"/>
    </location>
</feature>
<gene>
    <name evidence="2" type="ORF">Pcinc_042182</name>
</gene>
<comment type="caution">
    <text evidence="2">The sequence shown here is derived from an EMBL/GenBank/DDBJ whole genome shotgun (WGS) entry which is preliminary data.</text>
</comment>
<keyword evidence="3" id="KW-1185">Reference proteome</keyword>
<organism evidence="2 3">
    <name type="scientific">Petrolisthes cinctipes</name>
    <name type="common">Flat porcelain crab</name>
    <dbReference type="NCBI Taxonomy" id="88211"/>
    <lineage>
        <taxon>Eukaryota</taxon>
        <taxon>Metazoa</taxon>
        <taxon>Ecdysozoa</taxon>
        <taxon>Arthropoda</taxon>
        <taxon>Crustacea</taxon>
        <taxon>Multicrustacea</taxon>
        <taxon>Malacostraca</taxon>
        <taxon>Eumalacostraca</taxon>
        <taxon>Eucarida</taxon>
        <taxon>Decapoda</taxon>
        <taxon>Pleocyemata</taxon>
        <taxon>Anomura</taxon>
        <taxon>Galatheoidea</taxon>
        <taxon>Porcellanidae</taxon>
        <taxon>Petrolisthes</taxon>
    </lineage>
</organism>
<protein>
    <submittedName>
        <fullName evidence="2">Uncharacterized protein</fullName>
    </submittedName>
</protein>
<dbReference type="Proteomes" id="UP001286313">
    <property type="component" value="Unassembled WGS sequence"/>
</dbReference>
<dbReference type="AlphaFoldDB" id="A0AAE1EH69"/>
<proteinExistence type="predicted"/>
<evidence type="ECO:0000313" key="2">
    <source>
        <dbReference type="EMBL" id="KAK3851143.1"/>
    </source>
</evidence>